<protein>
    <submittedName>
        <fullName evidence="2">Uncharacterized protein</fullName>
    </submittedName>
</protein>
<sequence>MREAQLALPSPIARPSKRNDGYFGNYRSRCLLDLEPTPAALSIAPDVLDEIREVEMQWMDTAVRLAERHYQQLAQRRAFRALSLNRRRRPSDLSVVRIQQQPHDPPPSPLRRANASMAAPSNMNHGSGIPQPHAPPVLNRCVIDDGRWPTRGCEQRGGGGVPTCVRVPSLSSERREERREVVRPGGHVSWGGEGVSRGWVTERTCRMAEGSLDNGHVPVDLDSGPGRGLDMSDDLIMDRLCEVAARFYRCKGSHQALVQWASSSRERRAFRVLAYSLRLRHAFRRFARRSAGSRRSCRGALPVSALPVLLVRLVGGVVRHGWERLLLPMKVEVAFRRVKALIGVVRSRALREVAVAHYRGALIRRSLIALMRNVLAAHSDNGQREGRQIRLPYRGSECAVDGRVVRAFVRWRYAARLAEPNADGQLLGPQPFPTLSGLHLYPHLPPAQLPGKRLVCQSARVRPLAGVGGRHVYSRSTEEPCVSSARSSPYSLL</sequence>
<dbReference type="AlphaFoldDB" id="A0A0G4GCU1"/>
<evidence type="ECO:0000256" key="1">
    <source>
        <dbReference type="SAM" id="MobiDB-lite"/>
    </source>
</evidence>
<organism evidence="2 3">
    <name type="scientific">Vitrella brassicaformis (strain CCMP3155)</name>
    <dbReference type="NCBI Taxonomy" id="1169540"/>
    <lineage>
        <taxon>Eukaryota</taxon>
        <taxon>Sar</taxon>
        <taxon>Alveolata</taxon>
        <taxon>Colpodellida</taxon>
        <taxon>Vitrellaceae</taxon>
        <taxon>Vitrella</taxon>
    </lineage>
</organism>
<name>A0A0G4GCU1_VITBC</name>
<dbReference type="VEuPathDB" id="CryptoDB:Vbra_22176"/>
<accession>A0A0G4GCU1</accession>
<dbReference type="EMBL" id="CDMY01000624">
    <property type="protein sequence ID" value="CEM26964.1"/>
    <property type="molecule type" value="Genomic_DNA"/>
</dbReference>
<keyword evidence="3" id="KW-1185">Reference proteome</keyword>
<proteinExistence type="predicted"/>
<feature type="region of interest" description="Disordered" evidence="1">
    <location>
        <begin position="91"/>
        <end position="114"/>
    </location>
</feature>
<evidence type="ECO:0000313" key="3">
    <source>
        <dbReference type="Proteomes" id="UP000041254"/>
    </source>
</evidence>
<dbReference type="Proteomes" id="UP000041254">
    <property type="component" value="Unassembled WGS sequence"/>
</dbReference>
<reference evidence="2 3" key="1">
    <citation type="submission" date="2014-11" db="EMBL/GenBank/DDBJ databases">
        <authorList>
            <person name="Zhu J."/>
            <person name="Qi W."/>
            <person name="Song R."/>
        </authorList>
    </citation>
    <scope>NUCLEOTIDE SEQUENCE [LARGE SCALE GENOMIC DNA]</scope>
</reference>
<evidence type="ECO:0000313" key="2">
    <source>
        <dbReference type="EMBL" id="CEM26964.1"/>
    </source>
</evidence>
<dbReference type="InParanoid" id="A0A0G4GCU1"/>
<gene>
    <name evidence="2" type="ORF">Vbra_22176</name>
</gene>